<dbReference type="Proteomes" id="UP000324611">
    <property type="component" value="Unassembled WGS sequence"/>
</dbReference>
<reference evidence="1 2" key="1">
    <citation type="submission" date="2019-09" db="EMBL/GenBank/DDBJ databases">
        <title>Chitinophaga ginsengihumi sp. nov., isolated from soil of ginseng rhizosphere.</title>
        <authorList>
            <person name="Lee J."/>
        </authorList>
    </citation>
    <scope>NUCLEOTIDE SEQUENCE [LARGE SCALE GENOMIC DNA]</scope>
    <source>
        <strain evidence="1 2">BN140078</strain>
    </source>
</reference>
<accession>A0A5B2VU79</accession>
<evidence type="ECO:0000313" key="1">
    <source>
        <dbReference type="EMBL" id="KAA2241669.1"/>
    </source>
</evidence>
<comment type="caution">
    <text evidence="1">The sequence shown here is derived from an EMBL/GenBank/DDBJ whole genome shotgun (WGS) entry which is preliminary data.</text>
</comment>
<dbReference type="EMBL" id="VUOC01000003">
    <property type="protein sequence ID" value="KAA2241669.1"/>
    <property type="molecule type" value="Genomic_DNA"/>
</dbReference>
<dbReference type="RefSeq" id="WP_149839176.1">
    <property type="nucleotide sequence ID" value="NZ_VUOC01000003.1"/>
</dbReference>
<reference evidence="1 2" key="2">
    <citation type="submission" date="2019-09" db="EMBL/GenBank/DDBJ databases">
        <authorList>
            <person name="Jin C."/>
        </authorList>
    </citation>
    <scope>NUCLEOTIDE SEQUENCE [LARGE SCALE GENOMIC DNA]</scope>
    <source>
        <strain evidence="1 2">BN140078</strain>
    </source>
</reference>
<gene>
    <name evidence="1" type="ORF">F0L74_17480</name>
</gene>
<name>A0A5B2VU79_9BACT</name>
<evidence type="ECO:0000313" key="2">
    <source>
        <dbReference type="Proteomes" id="UP000324611"/>
    </source>
</evidence>
<proteinExistence type="predicted"/>
<protein>
    <submittedName>
        <fullName evidence="1">Uncharacterized protein</fullName>
    </submittedName>
</protein>
<organism evidence="1 2">
    <name type="scientific">Chitinophaga agrisoli</name>
    <dbReference type="NCBI Taxonomy" id="2607653"/>
    <lineage>
        <taxon>Bacteria</taxon>
        <taxon>Pseudomonadati</taxon>
        <taxon>Bacteroidota</taxon>
        <taxon>Chitinophagia</taxon>
        <taxon>Chitinophagales</taxon>
        <taxon>Chitinophagaceae</taxon>
        <taxon>Chitinophaga</taxon>
    </lineage>
</organism>
<sequence>MDHSKNILSSTADAILEKSIRVDIDVLHPRWWERIAMRWGWLPAKRTFSIRPATLGNMIRISRLLLEIDADVYKKNGSALESNYVAYNRYGDVLAQVVATAIANSEQGPGKDLIRFIKENLTAAELMSISGIIIRQLDLVNFMSTIISIRGVSLLNPVETIASGE</sequence>
<keyword evidence="2" id="KW-1185">Reference proteome</keyword>
<dbReference type="AlphaFoldDB" id="A0A5B2VU79"/>